<reference evidence="2 3" key="1">
    <citation type="submission" date="2022-11" db="EMBL/GenBank/DDBJ databases">
        <title>Mucor velutinosus strain NIH1002 WGS.</title>
        <authorList>
            <person name="Subramanian P."/>
            <person name="Mullikin J.C."/>
            <person name="Segre J.A."/>
            <person name="Zelazny A.M."/>
        </authorList>
    </citation>
    <scope>NUCLEOTIDE SEQUENCE [LARGE SCALE GENOMIC DNA]</scope>
    <source>
        <strain evidence="2 3">NIH1002</strain>
    </source>
</reference>
<dbReference type="Proteomes" id="UP001304243">
    <property type="component" value="Unassembled WGS sequence"/>
</dbReference>
<feature type="compositionally biased region" description="Polar residues" evidence="1">
    <location>
        <begin position="30"/>
        <end position="40"/>
    </location>
</feature>
<feature type="compositionally biased region" description="Low complexity" evidence="1">
    <location>
        <begin position="98"/>
        <end position="108"/>
    </location>
</feature>
<proteinExistence type="predicted"/>
<gene>
    <name evidence="2" type="ORF">ATC70_005825</name>
</gene>
<evidence type="ECO:0000313" key="3">
    <source>
        <dbReference type="Proteomes" id="UP001304243"/>
    </source>
</evidence>
<keyword evidence="3" id="KW-1185">Reference proteome</keyword>
<dbReference type="EMBL" id="JASEJX010000016">
    <property type="protein sequence ID" value="KAK4513819.1"/>
    <property type="molecule type" value="Genomic_DNA"/>
</dbReference>
<dbReference type="AlphaFoldDB" id="A0AAN7DAZ9"/>
<accession>A0AAN7DAZ9</accession>
<evidence type="ECO:0000256" key="1">
    <source>
        <dbReference type="SAM" id="MobiDB-lite"/>
    </source>
</evidence>
<dbReference type="RefSeq" id="XP_064680485.1">
    <property type="nucleotide sequence ID" value="XM_064825108.1"/>
</dbReference>
<feature type="compositionally biased region" description="Pro residues" evidence="1">
    <location>
        <begin position="54"/>
        <end position="64"/>
    </location>
</feature>
<feature type="compositionally biased region" description="Basic residues" evidence="1">
    <location>
        <begin position="41"/>
        <end position="53"/>
    </location>
</feature>
<protein>
    <submittedName>
        <fullName evidence="2">Uncharacterized protein</fullName>
    </submittedName>
</protein>
<organism evidence="2 3">
    <name type="scientific">Mucor velutinosus</name>
    <dbReference type="NCBI Taxonomy" id="708070"/>
    <lineage>
        <taxon>Eukaryota</taxon>
        <taxon>Fungi</taxon>
        <taxon>Fungi incertae sedis</taxon>
        <taxon>Mucoromycota</taxon>
        <taxon>Mucoromycotina</taxon>
        <taxon>Mucoromycetes</taxon>
        <taxon>Mucorales</taxon>
        <taxon>Mucorineae</taxon>
        <taxon>Mucoraceae</taxon>
        <taxon>Mucor</taxon>
    </lineage>
</organism>
<sequence>MTRAIARQDEALEDLIRSTRQVIRKHSTHLAYNNDNNNYSFHRRRSYSNHKPRLQPPAPPPAQPPQCSHHCCESIAKPLPPKTHHHHYVQPHQPPQQPSYQSPHQQPFYPQPFPTKSRTKTWLNKIIPSKLQCETDDEVGLHDLKKKIYKQKPKPQLQQQQLPYVKTTGRPMIIFSMSPSPEKVVVIDVSANTTVILRSLDADDPNSK</sequence>
<name>A0AAN7DAZ9_9FUNG</name>
<feature type="region of interest" description="Disordered" evidence="1">
    <location>
        <begin position="27"/>
        <end position="110"/>
    </location>
</feature>
<evidence type="ECO:0000313" key="2">
    <source>
        <dbReference type="EMBL" id="KAK4513819.1"/>
    </source>
</evidence>
<comment type="caution">
    <text evidence="2">The sequence shown here is derived from an EMBL/GenBank/DDBJ whole genome shotgun (WGS) entry which is preliminary data.</text>
</comment>
<dbReference type="GeneID" id="89949511"/>